<evidence type="ECO:0000256" key="1">
    <source>
        <dbReference type="SAM" id="MobiDB-lite"/>
    </source>
</evidence>
<gene>
    <name evidence="3" type="ORF">CYLTODRAFT_426044</name>
</gene>
<evidence type="ECO:0000259" key="2">
    <source>
        <dbReference type="PROSITE" id="PS50172"/>
    </source>
</evidence>
<feature type="compositionally biased region" description="Polar residues" evidence="1">
    <location>
        <begin position="246"/>
        <end position="263"/>
    </location>
</feature>
<feature type="domain" description="BRCT" evidence="2">
    <location>
        <begin position="308"/>
        <end position="382"/>
    </location>
</feature>
<dbReference type="InterPro" id="IPR001357">
    <property type="entry name" value="BRCT_dom"/>
</dbReference>
<dbReference type="Proteomes" id="UP000054007">
    <property type="component" value="Unassembled WGS sequence"/>
</dbReference>
<dbReference type="InterPro" id="IPR036420">
    <property type="entry name" value="BRCT_dom_sf"/>
</dbReference>
<feature type="compositionally biased region" description="Polar residues" evidence="1">
    <location>
        <begin position="226"/>
        <end position="235"/>
    </location>
</feature>
<evidence type="ECO:0000313" key="4">
    <source>
        <dbReference type="Proteomes" id="UP000054007"/>
    </source>
</evidence>
<sequence length="882" mass="97664">MRFYTASGGPTTIWIAENVAEREDYCEFIETNGGKVTTNTIFADVLLVDANSLQGRELAREWEGRKVVLKSIWLDVCRQEDKFLNAVDNWGGWQVLSSEPSATLDRSNSPRRPSVSNSLSIQNLFPFSMPQVPSSNSNPMSNSPSTRPANSTGMHPQLLSSSGALQLPMNSMPFAIPMPMPVQPTSQMDPATFAAFINANPQAQQYFQVLSAAVVAGNPALIPQQSALTTPSNAGSKAVDNESDRTPGSSLRDPQTGLATPQRTPEKPAASRQPRPGFARRTLGQKAAQIFTRNGQRLSFFVHRDVGNRTQTLTTIQTNGGTVATSIDDADLVVLPVADTKVAQCGEHILQAMQHDVPIIKKQWIEDCAEDNTQYEPSEYFHSVPGAKPLGDGFWSRARARKAKFGASPQPHTPEIKFAKKPTWDEEDEEDEDELDAQDKEAQEASDLDKGDESREKPASSTARERSIRIPTSWKGLNPSTASRDDLVLPDPPPATPIPQNGGYKFCDAEIEWAEEYCRIRWTLDPSTPIKTIAAELADKVPHHSAKSWASRMNRKELRLQGDKLYEIQRLASQEHALRQQGKTSVDPSPLNKSNEPVIPKPDTASSHVHHPVVKRPASAMPDTSNLPVWAKDVVFPTPPGPEQRVRHSNPTQFFYTYDELKYAYDLCRACWIVDPDIDANTIIQHVAEVLPHHSLPAWKAKLRPPEDHTLATIAREARAEHNKRVDAAPLNTILPTVKKPRLSMSVPGTSGSHAGTVESTSIASTSALQTPNDTANPPLPQWAADLVWPTPPPKSQASSVGTYQVSYKYTEEELRFAEAWCRIQWIIDPDTLRSHLAAELEKKVPWHSAVSWKKALRRHLSENLSNILADARREREARMAL</sequence>
<feature type="compositionally biased region" description="Basic and acidic residues" evidence="1">
    <location>
        <begin position="414"/>
        <end position="424"/>
    </location>
</feature>
<dbReference type="Gene3D" id="3.40.50.10190">
    <property type="entry name" value="BRCT domain"/>
    <property type="match status" value="1"/>
</dbReference>
<dbReference type="OrthoDB" id="426865at2759"/>
<feature type="compositionally biased region" description="Polar residues" evidence="1">
    <location>
        <begin position="581"/>
        <end position="595"/>
    </location>
</feature>
<dbReference type="EMBL" id="KN880690">
    <property type="protein sequence ID" value="KIY63522.1"/>
    <property type="molecule type" value="Genomic_DNA"/>
</dbReference>
<keyword evidence="4" id="KW-1185">Reference proteome</keyword>
<name>A0A0D7AZ72_9AGAR</name>
<feature type="compositionally biased region" description="Acidic residues" evidence="1">
    <location>
        <begin position="425"/>
        <end position="436"/>
    </location>
</feature>
<feature type="compositionally biased region" description="Basic and acidic residues" evidence="1">
    <location>
        <begin position="437"/>
        <end position="468"/>
    </location>
</feature>
<organism evidence="3 4">
    <name type="scientific">Cylindrobasidium torrendii FP15055 ss-10</name>
    <dbReference type="NCBI Taxonomy" id="1314674"/>
    <lineage>
        <taxon>Eukaryota</taxon>
        <taxon>Fungi</taxon>
        <taxon>Dikarya</taxon>
        <taxon>Basidiomycota</taxon>
        <taxon>Agaricomycotina</taxon>
        <taxon>Agaricomycetes</taxon>
        <taxon>Agaricomycetidae</taxon>
        <taxon>Agaricales</taxon>
        <taxon>Marasmiineae</taxon>
        <taxon>Physalacriaceae</taxon>
        <taxon>Cylindrobasidium</taxon>
    </lineage>
</organism>
<proteinExistence type="predicted"/>
<protein>
    <recommendedName>
        <fullName evidence="2">BRCT domain-containing protein</fullName>
    </recommendedName>
</protein>
<dbReference type="AlphaFoldDB" id="A0A0D7AZ72"/>
<reference evidence="3 4" key="1">
    <citation type="journal article" date="2015" name="Fungal Genet. Biol.">
        <title>Evolution of novel wood decay mechanisms in Agaricales revealed by the genome sequences of Fistulina hepatica and Cylindrobasidium torrendii.</title>
        <authorList>
            <person name="Floudas D."/>
            <person name="Held B.W."/>
            <person name="Riley R."/>
            <person name="Nagy L.G."/>
            <person name="Koehler G."/>
            <person name="Ransdell A.S."/>
            <person name="Younus H."/>
            <person name="Chow J."/>
            <person name="Chiniquy J."/>
            <person name="Lipzen A."/>
            <person name="Tritt A."/>
            <person name="Sun H."/>
            <person name="Haridas S."/>
            <person name="LaButti K."/>
            <person name="Ohm R.A."/>
            <person name="Kues U."/>
            <person name="Blanchette R.A."/>
            <person name="Grigoriev I.V."/>
            <person name="Minto R.E."/>
            <person name="Hibbett D.S."/>
        </authorList>
    </citation>
    <scope>NUCLEOTIDE SEQUENCE [LARGE SCALE GENOMIC DNA]</scope>
    <source>
        <strain evidence="3 4">FP15055 ss-10</strain>
    </source>
</reference>
<evidence type="ECO:0000313" key="3">
    <source>
        <dbReference type="EMBL" id="KIY63522.1"/>
    </source>
</evidence>
<dbReference type="PROSITE" id="PS50172">
    <property type="entry name" value="BRCT"/>
    <property type="match status" value="1"/>
</dbReference>
<dbReference type="SUPFAM" id="SSF52113">
    <property type="entry name" value="BRCT domain"/>
    <property type="match status" value="1"/>
</dbReference>
<feature type="compositionally biased region" description="Polar residues" evidence="1">
    <location>
        <begin position="146"/>
        <end position="159"/>
    </location>
</feature>
<feature type="region of interest" description="Disordered" evidence="1">
    <location>
        <begin position="403"/>
        <end position="501"/>
    </location>
</feature>
<feature type="compositionally biased region" description="Low complexity" evidence="1">
    <location>
        <begin position="133"/>
        <end position="145"/>
    </location>
</feature>
<accession>A0A0D7AZ72</accession>
<feature type="region of interest" description="Disordered" evidence="1">
    <location>
        <begin position="131"/>
        <end position="159"/>
    </location>
</feature>
<feature type="region of interest" description="Disordered" evidence="1">
    <location>
        <begin position="576"/>
        <end position="610"/>
    </location>
</feature>
<feature type="region of interest" description="Disordered" evidence="1">
    <location>
        <begin position="226"/>
        <end position="279"/>
    </location>
</feature>
<dbReference type="STRING" id="1314674.A0A0D7AZ72"/>
<dbReference type="Pfam" id="PF16589">
    <property type="entry name" value="BRCT_2"/>
    <property type="match status" value="1"/>
</dbReference>